<dbReference type="EMBL" id="DAAPIJ010000042">
    <property type="protein sequence ID" value="HAD6190364.1"/>
    <property type="molecule type" value="Genomic_DNA"/>
</dbReference>
<gene>
    <name evidence="2" type="ORF">G1W08_22860</name>
</gene>
<evidence type="ECO:0000313" key="2">
    <source>
        <dbReference type="EMBL" id="HAD6190364.1"/>
    </source>
</evidence>
<protein>
    <submittedName>
        <fullName evidence="2">Uncharacterized protein</fullName>
    </submittedName>
</protein>
<evidence type="ECO:0000256" key="1">
    <source>
        <dbReference type="SAM" id="Phobius"/>
    </source>
</evidence>
<accession>A0A717XG49</accession>
<comment type="caution">
    <text evidence="2">The sequence shown here is derived from an EMBL/GenBank/DDBJ whole genome shotgun (WGS) entry which is preliminary data.</text>
</comment>
<keyword evidence="1" id="KW-0472">Membrane</keyword>
<reference evidence="2" key="1">
    <citation type="journal article" date="2018" name="Genome Biol.">
        <title>SKESA: strategic k-mer extension for scrupulous assemblies.</title>
        <authorList>
            <person name="Souvorov A."/>
            <person name="Agarwala R."/>
            <person name="Lipman D.J."/>
        </authorList>
    </citation>
    <scope>NUCLEOTIDE SEQUENCE</scope>
    <source>
        <strain evidence="2">CT18</strain>
    </source>
</reference>
<proteinExistence type="predicted"/>
<feature type="transmembrane region" description="Helical" evidence="1">
    <location>
        <begin position="24"/>
        <end position="46"/>
    </location>
</feature>
<keyword evidence="1" id="KW-0812">Transmembrane</keyword>
<organism evidence="2">
    <name type="scientific">Salmonella enterica subsp. enterica serovar Typhi str. CT18</name>
    <dbReference type="NCBI Taxonomy" id="220341"/>
    <lineage>
        <taxon>Bacteria</taxon>
        <taxon>Pseudomonadati</taxon>
        <taxon>Pseudomonadota</taxon>
        <taxon>Gammaproteobacteria</taxon>
        <taxon>Enterobacterales</taxon>
        <taxon>Enterobacteriaceae</taxon>
        <taxon>Salmonella</taxon>
    </lineage>
</organism>
<name>A0A717XG49_SALTI</name>
<dbReference type="AlphaFoldDB" id="A0A717XG49"/>
<keyword evidence="1" id="KW-1133">Transmembrane helix</keyword>
<sequence length="48" mass="5151">MHPLALSEDGLIQDAFTKEEPLGLVLMAVPIYITGLIMIGTLLALLQS</sequence>
<reference evidence="2" key="2">
    <citation type="submission" date="2019-01" db="EMBL/GenBank/DDBJ databases">
        <authorList>
            <consortium name="NCBI Pathogen Detection Project"/>
        </authorList>
    </citation>
    <scope>NUCLEOTIDE SEQUENCE</scope>
    <source>
        <strain evidence="2">CT18</strain>
    </source>
</reference>